<proteinExistence type="predicted"/>
<dbReference type="NCBIfam" id="TIGR02282">
    <property type="entry name" value="MltB"/>
    <property type="match status" value="1"/>
</dbReference>
<dbReference type="CDD" id="cd13399">
    <property type="entry name" value="Slt35-like"/>
    <property type="match status" value="1"/>
</dbReference>
<evidence type="ECO:0000313" key="3">
    <source>
        <dbReference type="EMBL" id="GAA6144388.1"/>
    </source>
</evidence>
<keyword evidence="1" id="KW-0732">Signal</keyword>
<feature type="signal peptide" evidence="1">
    <location>
        <begin position="1"/>
        <end position="21"/>
    </location>
</feature>
<dbReference type="InterPro" id="IPR023346">
    <property type="entry name" value="Lysozyme-like_dom_sf"/>
</dbReference>
<dbReference type="SUPFAM" id="SSF53955">
    <property type="entry name" value="Lysozyme-like"/>
    <property type="match status" value="1"/>
</dbReference>
<sequence length="321" mass="36242">MRFTHLITALAMTISAPFAAAAYDQHERTEEFVAEVEKDYGIPAQEVRDWLKQAEKMDSVLEAIQRPAERTMNWARYQDIFLTEKRINSGKNFLETQAETLAAAEKKYGVPREIITAIIGVETFYGTRQGSYRVLDSLSTLAFDYPKRPLFWRELKAMFALAREEGVDPGTIKGSYAGAMGYGQFIPTSYLHYAVDGDGDGKRDLWGNPVDAIHSVANYFSEHGWKTDEPVTHRVTVSGDQYEPLVNVSRKPKHVVSDLTAAGVTLPTPIDADKPANLMRLEGKQGDEFWLGEYNFYVITQYNHSKLYAMAVYQLSEALKD</sequence>
<gene>
    <name evidence="3" type="primary">mltB</name>
    <name evidence="3" type="ORF">NBRC116585_05050</name>
</gene>
<evidence type="ECO:0000313" key="4">
    <source>
        <dbReference type="Proteomes" id="UP001481413"/>
    </source>
</evidence>
<dbReference type="InterPro" id="IPR043426">
    <property type="entry name" value="MltB-like"/>
</dbReference>
<protein>
    <submittedName>
        <fullName evidence="3">Lytic murein transglycosylase B</fullName>
    </submittedName>
</protein>
<dbReference type="InterPro" id="IPR011757">
    <property type="entry name" value="Lytic_transglycosylase_MltB"/>
</dbReference>
<dbReference type="RefSeq" id="WP_353293316.1">
    <property type="nucleotide sequence ID" value="NZ_BAABWH010000001.1"/>
</dbReference>
<feature type="domain" description="Transglycosylase SLT" evidence="2">
    <location>
        <begin position="27"/>
        <end position="317"/>
    </location>
</feature>
<name>A0ABP9ZW71_9GAMM</name>
<evidence type="ECO:0000256" key="1">
    <source>
        <dbReference type="SAM" id="SignalP"/>
    </source>
</evidence>
<reference evidence="3 4" key="1">
    <citation type="submission" date="2024-04" db="EMBL/GenBank/DDBJ databases">
        <title>Draft genome sequence of Thalassolituus maritimus NBRC 116585.</title>
        <authorList>
            <person name="Miyakawa T."/>
            <person name="Kusuya Y."/>
            <person name="Miura T."/>
        </authorList>
    </citation>
    <scope>NUCLEOTIDE SEQUENCE [LARGE SCALE GENOMIC DNA]</scope>
    <source>
        <strain evidence="3 4">5NW40-0001</strain>
    </source>
</reference>
<dbReference type="Gene3D" id="1.10.530.10">
    <property type="match status" value="1"/>
</dbReference>
<organism evidence="3 4">
    <name type="scientific">Thalassolituus maritimus</name>
    <dbReference type="NCBI Taxonomy" id="484498"/>
    <lineage>
        <taxon>Bacteria</taxon>
        <taxon>Pseudomonadati</taxon>
        <taxon>Pseudomonadota</taxon>
        <taxon>Gammaproteobacteria</taxon>
        <taxon>Oceanospirillales</taxon>
        <taxon>Oceanospirillaceae</taxon>
        <taxon>Thalassolituus</taxon>
    </lineage>
</organism>
<dbReference type="Proteomes" id="UP001481413">
    <property type="component" value="Unassembled WGS sequence"/>
</dbReference>
<keyword evidence="4" id="KW-1185">Reference proteome</keyword>
<evidence type="ECO:0000259" key="2">
    <source>
        <dbReference type="Pfam" id="PF13406"/>
    </source>
</evidence>
<dbReference type="Gene3D" id="1.10.8.350">
    <property type="entry name" value="Bacterial muramidase"/>
    <property type="match status" value="1"/>
</dbReference>
<dbReference type="EMBL" id="BAABWH010000001">
    <property type="protein sequence ID" value="GAA6144388.1"/>
    <property type="molecule type" value="Genomic_DNA"/>
</dbReference>
<feature type="chain" id="PRO_5045671697" evidence="1">
    <location>
        <begin position="22"/>
        <end position="321"/>
    </location>
</feature>
<dbReference type="Pfam" id="PF13406">
    <property type="entry name" value="SLT_2"/>
    <property type="match status" value="1"/>
</dbReference>
<comment type="caution">
    <text evidence="3">The sequence shown here is derived from an EMBL/GenBank/DDBJ whole genome shotgun (WGS) entry which is preliminary data.</text>
</comment>
<accession>A0ABP9ZW71</accession>
<dbReference type="PANTHER" id="PTHR30163">
    <property type="entry name" value="MEMBRANE-BOUND LYTIC MUREIN TRANSGLYCOSYLASE B"/>
    <property type="match status" value="1"/>
</dbReference>
<dbReference type="InterPro" id="IPR031304">
    <property type="entry name" value="SLT_2"/>
</dbReference>
<dbReference type="PANTHER" id="PTHR30163:SF9">
    <property type="entry name" value="MEMBRANE-BOUND LYTIC MUREIN TRANSGLYCOSYLASE B"/>
    <property type="match status" value="1"/>
</dbReference>